<gene>
    <name evidence="1" type="ORF">CYMTET_10283</name>
</gene>
<proteinExistence type="predicted"/>
<dbReference type="AlphaFoldDB" id="A0AAE0LE01"/>
<protein>
    <submittedName>
        <fullName evidence="1">Uncharacterized protein</fullName>
    </submittedName>
</protein>
<reference evidence="1 2" key="1">
    <citation type="journal article" date="2015" name="Genome Biol. Evol.">
        <title>Comparative Genomics of a Bacterivorous Green Alga Reveals Evolutionary Causalities and Consequences of Phago-Mixotrophic Mode of Nutrition.</title>
        <authorList>
            <person name="Burns J.A."/>
            <person name="Paasch A."/>
            <person name="Narechania A."/>
            <person name="Kim E."/>
        </authorList>
    </citation>
    <scope>NUCLEOTIDE SEQUENCE [LARGE SCALE GENOMIC DNA]</scope>
    <source>
        <strain evidence="1 2">PLY_AMNH</strain>
    </source>
</reference>
<organism evidence="1 2">
    <name type="scientific">Cymbomonas tetramitiformis</name>
    <dbReference type="NCBI Taxonomy" id="36881"/>
    <lineage>
        <taxon>Eukaryota</taxon>
        <taxon>Viridiplantae</taxon>
        <taxon>Chlorophyta</taxon>
        <taxon>Pyramimonadophyceae</taxon>
        <taxon>Pyramimonadales</taxon>
        <taxon>Pyramimonadaceae</taxon>
        <taxon>Cymbomonas</taxon>
    </lineage>
</organism>
<accession>A0AAE0LE01</accession>
<sequence length="153" mass="17270">MCVVLFQVGEQTAELEKLRCAVGAQAVELEWLWPVQWAHRLSWSGCCRSGQHRPLSWAAEPLVKPPWCGIYQAAELEWSWLWCSGRTGRRAGVAGWSVGAQAAELEWLRLCAFGAQAAELEWLRLGRTHAAELEWLRVFAVGAQAAELEWLRL</sequence>
<evidence type="ECO:0000313" key="1">
    <source>
        <dbReference type="EMBL" id="KAK3281956.1"/>
    </source>
</evidence>
<evidence type="ECO:0000313" key="2">
    <source>
        <dbReference type="Proteomes" id="UP001190700"/>
    </source>
</evidence>
<dbReference type="EMBL" id="LGRX02003612">
    <property type="protein sequence ID" value="KAK3281956.1"/>
    <property type="molecule type" value="Genomic_DNA"/>
</dbReference>
<name>A0AAE0LE01_9CHLO</name>
<comment type="caution">
    <text evidence="1">The sequence shown here is derived from an EMBL/GenBank/DDBJ whole genome shotgun (WGS) entry which is preliminary data.</text>
</comment>
<dbReference type="Proteomes" id="UP001190700">
    <property type="component" value="Unassembled WGS sequence"/>
</dbReference>
<keyword evidence="2" id="KW-1185">Reference proteome</keyword>